<feature type="transmembrane region" description="Helical" evidence="1">
    <location>
        <begin position="12"/>
        <end position="43"/>
    </location>
</feature>
<sequence>MDPINAVRMLIGIYHAIFLISMGVSLAQLAVLQVVFSVTILLLDFPCAVLSDRYRRKYSVIAEVFMTGVFTFAPNMTILIIAQILYAAGIFLITSAIDG</sequence>
<name>A0A067WFP3_9HYPH</name>
<reference evidence="2 3" key="1">
    <citation type="submission" date="2012-04" db="EMBL/GenBank/DDBJ databases">
        <title>The Genome Sequence of Bartonella koehlerae C-29.</title>
        <authorList>
            <consortium name="The Broad Institute Genome Sequencing Platform"/>
            <consortium name="The Broad Institute Genome Sequencing Center for Infectious Disease"/>
            <person name="Feldgarden M."/>
            <person name="Kirby J."/>
            <person name="Kosoy M."/>
            <person name="Birtles R."/>
            <person name="Probert W.S."/>
            <person name="Chiaraviglio L."/>
            <person name="Walker B."/>
            <person name="Young S.K."/>
            <person name="Zeng Q."/>
            <person name="Gargeya S."/>
            <person name="Fitzgerald M."/>
            <person name="Haas B."/>
            <person name="Abouelleil A."/>
            <person name="Alvarado L."/>
            <person name="Arachchi H.M."/>
            <person name="Berlin A.M."/>
            <person name="Chapman S.B."/>
            <person name="Goldberg J."/>
            <person name="Griggs A."/>
            <person name="Gujja S."/>
            <person name="Hansen M."/>
            <person name="Howarth C."/>
            <person name="Imamovic A."/>
            <person name="Larimer J."/>
            <person name="McCowen C."/>
            <person name="Montmayeur A."/>
            <person name="Murphy C."/>
            <person name="Neiman D."/>
            <person name="Pearson M."/>
            <person name="Priest M."/>
            <person name="Roberts A."/>
            <person name="Saif S."/>
            <person name="Shea T."/>
            <person name="Sisk P."/>
            <person name="Sykes S."/>
            <person name="Wortman J."/>
            <person name="Nusbaum C."/>
            <person name="Birren B."/>
        </authorList>
    </citation>
    <scope>NUCLEOTIDE SEQUENCE [LARGE SCALE GENOMIC DNA]</scope>
    <source>
        <strain evidence="2 3">C-29</strain>
    </source>
</reference>
<dbReference type="Proteomes" id="UP000027015">
    <property type="component" value="Unassembled WGS sequence"/>
</dbReference>
<organism evidence="2 3">
    <name type="scientific">Bartonella koehlerae C-29</name>
    <dbReference type="NCBI Taxonomy" id="1134510"/>
    <lineage>
        <taxon>Bacteria</taxon>
        <taxon>Pseudomonadati</taxon>
        <taxon>Pseudomonadota</taxon>
        <taxon>Alphaproteobacteria</taxon>
        <taxon>Hyphomicrobiales</taxon>
        <taxon>Bartonellaceae</taxon>
        <taxon>Bartonella</taxon>
    </lineage>
</organism>
<dbReference type="SUPFAM" id="SSF103473">
    <property type="entry name" value="MFS general substrate transporter"/>
    <property type="match status" value="1"/>
</dbReference>
<keyword evidence="1" id="KW-0472">Membrane</keyword>
<dbReference type="STRING" id="1134510.O9A_01351"/>
<dbReference type="HOGENOM" id="CLU_2314653_0_0_5"/>
<comment type="caution">
    <text evidence="2">The sequence shown here is derived from an EMBL/GenBank/DDBJ whole genome shotgun (WGS) entry which is preliminary data.</text>
</comment>
<dbReference type="EMBL" id="AHPL01000010">
    <property type="protein sequence ID" value="KEC54737.1"/>
    <property type="molecule type" value="Genomic_DNA"/>
</dbReference>
<gene>
    <name evidence="2" type="ORF">O9A_01351</name>
</gene>
<evidence type="ECO:0000313" key="3">
    <source>
        <dbReference type="Proteomes" id="UP000027015"/>
    </source>
</evidence>
<evidence type="ECO:0008006" key="4">
    <source>
        <dbReference type="Google" id="ProtNLM"/>
    </source>
</evidence>
<dbReference type="InterPro" id="IPR036259">
    <property type="entry name" value="MFS_trans_sf"/>
</dbReference>
<protein>
    <recommendedName>
        <fullName evidence="4">Major facilitator superfamily (MFS) profile domain-containing protein</fullName>
    </recommendedName>
</protein>
<keyword evidence="1" id="KW-1133">Transmembrane helix</keyword>
<dbReference type="AlphaFoldDB" id="A0A067WFP3"/>
<evidence type="ECO:0000313" key="2">
    <source>
        <dbReference type="EMBL" id="KEC54737.1"/>
    </source>
</evidence>
<feature type="transmembrane region" description="Helical" evidence="1">
    <location>
        <begin position="64"/>
        <end position="97"/>
    </location>
</feature>
<proteinExistence type="predicted"/>
<keyword evidence="1" id="KW-0812">Transmembrane</keyword>
<evidence type="ECO:0000256" key="1">
    <source>
        <dbReference type="SAM" id="Phobius"/>
    </source>
</evidence>
<keyword evidence="3" id="KW-1185">Reference proteome</keyword>
<accession>A0A067WFP3</accession>
<dbReference type="Gene3D" id="1.20.1250.20">
    <property type="entry name" value="MFS general substrate transporter like domains"/>
    <property type="match status" value="1"/>
</dbReference>
<dbReference type="eggNOG" id="COG0738">
    <property type="taxonomic scope" value="Bacteria"/>
</dbReference>